<dbReference type="Proteomes" id="UP000199205">
    <property type="component" value="Unassembled WGS sequence"/>
</dbReference>
<evidence type="ECO:0000313" key="1">
    <source>
        <dbReference type="EMBL" id="SCB33881.1"/>
    </source>
</evidence>
<gene>
    <name evidence="1" type="ORF">GA0061101_10810</name>
</gene>
<name>A0A1C3W1U5_9HYPH</name>
<organism evidence="1 2">
    <name type="scientific">Rhizobium lusitanum</name>
    <dbReference type="NCBI Taxonomy" id="293958"/>
    <lineage>
        <taxon>Bacteria</taxon>
        <taxon>Pseudomonadati</taxon>
        <taxon>Pseudomonadota</taxon>
        <taxon>Alphaproteobacteria</taxon>
        <taxon>Hyphomicrobiales</taxon>
        <taxon>Rhizobiaceae</taxon>
        <taxon>Rhizobium/Agrobacterium group</taxon>
        <taxon>Rhizobium</taxon>
    </lineage>
</organism>
<dbReference type="AlphaFoldDB" id="A0A1C3W1U5"/>
<reference evidence="2" key="1">
    <citation type="submission" date="2016-08" db="EMBL/GenBank/DDBJ databases">
        <authorList>
            <person name="Varghese N."/>
            <person name="Submissions Spin"/>
        </authorList>
    </citation>
    <scope>NUCLEOTIDE SEQUENCE [LARGE SCALE GENOMIC DNA]</scope>
    <source>
        <strain evidence="2">P1-7</strain>
    </source>
</reference>
<proteinExistence type="predicted"/>
<sequence>MVIYSVQQPLGWQRLVCCKELIHVLDSPAVRTNKKSEVIQLGDKLTDKTRHFKGTADLQWFFDDLAIYQALAMLFPFSLREEIMGAYVAGKVTDEMLAEAAQIPVEYVRTVMSDGWKLLRESILLSD</sequence>
<accession>A0A1C3W1U5</accession>
<evidence type="ECO:0000313" key="2">
    <source>
        <dbReference type="Proteomes" id="UP000199205"/>
    </source>
</evidence>
<dbReference type="EMBL" id="FMAF01000008">
    <property type="protein sequence ID" value="SCB33881.1"/>
    <property type="molecule type" value="Genomic_DNA"/>
</dbReference>
<protein>
    <submittedName>
        <fullName evidence="1">Uncharacterized protein</fullName>
    </submittedName>
</protein>